<keyword evidence="2 4" id="KW-0547">Nucleotide-binding</keyword>
<evidence type="ECO:0000256" key="6">
    <source>
        <dbReference type="RuleBase" id="RU003925"/>
    </source>
</evidence>
<dbReference type="SUPFAM" id="SSF52540">
    <property type="entry name" value="P-loop containing nucleoside triphosphate hydrolases"/>
    <property type="match status" value="1"/>
</dbReference>
<evidence type="ECO:0000256" key="4">
    <source>
        <dbReference type="PIRSR" id="PIRSR606689-1"/>
    </source>
</evidence>
<dbReference type="Proteomes" id="UP000596742">
    <property type="component" value="Unassembled WGS sequence"/>
</dbReference>
<comment type="similarity">
    <text evidence="1 6">Belongs to the small GTPase superfamily. Arf family.</text>
</comment>
<keyword evidence="8" id="KW-1185">Reference proteome</keyword>
<reference evidence="7" key="1">
    <citation type="submission" date="2018-11" db="EMBL/GenBank/DDBJ databases">
        <authorList>
            <person name="Alioto T."/>
            <person name="Alioto T."/>
        </authorList>
    </citation>
    <scope>NUCLEOTIDE SEQUENCE</scope>
</reference>
<dbReference type="PROSITE" id="PS51417">
    <property type="entry name" value="ARF"/>
    <property type="match status" value="1"/>
</dbReference>
<evidence type="ECO:0000256" key="2">
    <source>
        <dbReference type="ARBA" id="ARBA00022741"/>
    </source>
</evidence>
<keyword evidence="3 4" id="KW-0342">GTP-binding</keyword>
<dbReference type="InterPro" id="IPR006689">
    <property type="entry name" value="Small_GTPase_ARF/SAR"/>
</dbReference>
<dbReference type="Gene3D" id="3.40.50.300">
    <property type="entry name" value="P-loop containing nucleotide triphosphate hydrolases"/>
    <property type="match status" value="1"/>
</dbReference>
<organism evidence="7 8">
    <name type="scientific">Mytilus galloprovincialis</name>
    <name type="common">Mediterranean mussel</name>
    <dbReference type="NCBI Taxonomy" id="29158"/>
    <lineage>
        <taxon>Eukaryota</taxon>
        <taxon>Metazoa</taxon>
        <taxon>Spiralia</taxon>
        <taxon>Lophotrochozoa</taxon>
        <taxon>Mollusca</taxon>
        <taxon>Bivalvia</taxon>
        <taxon>Autobranchia</taxon>
        <taxon>Pteriomorphia</taxon>
        <taxon>Mytilida</taxon>
        <taxon>Mytiloidea</taxon>
        <taxon>Mytilidae</taxon>
        <taxon>Mytilinae</taxon>
        <taxon>Mytilus</taxon>
    </lineage>
</organism>
<sequence>MGMCLSKWSKFWQQLTSGPMPLTIVLLGLTSTGKTTLLYKLQNNTSETLPTIGFNIETVNTFRGIYLTILDVGCGDKIRHEWKRYFLDASGILFVVDSSDIKRLHSAKEALHRYIVNCKEARGIPLGVIANKQDLPNTLTPKDLASGLELCLIEDRQWFIHGMCAKTGSGIIESITLLIEAIKRTNMIRT</sequence>
<protein>
    <submittedName>
        <fullName evidence="7">Uncharacterized protein</fullName>
    </submittedName>
</protein>
<feature type="binding site" evidence="5">
    <location>
        <position position="51"/>
    </location>
    <ligand>
        <name>Mg(2+)</name>
        <dbReference type="ChEBI" id="CHEBI:18420"/>
    </ligand>
</feature>
<evidence type="ECO:0000256" key="5">
    <source>
        <dbReference type="PIRSR" id="PIRSR606689-2"/>
    </source>
</evidence>
<name>A0A8B6GMT9_MYTGA</name>
<feature type="binding site" evidence="4">
    <location>
        <begin position="131"/>
        <end position="134"/>
    </location>
    <ligand>
        <name>GTP</name>
        <dbReference type="ChEBI" id="CHEBI:37565"/>
    </ligand>
</feature>
<evidence type="ECO:0000313" key="7">
    <source>
        <dbReference type="EMBL" id="VDI66455.1"/>
    </source>
</evidence>
<dbReference type="OrthoDB" id="10280117at2759"/>
<dbReference type="FunFam" id="3.40.50.300:FF:000412">
    <property type="entry name" value="ADP-ribosylation factor 1"/>
    <property type="match status" value="1"/>
</dbReference>
<accession>A0A8B6GMT9</accession>
<dbReference type="EMBL" id="UYJE01008711">
    <property type="protein sequence ID" value="VDI66455.1"/>
    <property type="molecule type" value="Genomic_DNA"/>
</dbReference>
<evidence type="ECO:0000256" key="1">
    <source>
        <dbReference type="ARBA" id="ARBA00010290"/>
    </source>
</evidence>
<feature type="binding site" evidence="4">
    <location>
        <begin position="28"/>
        <end position="35"/>
    </location>
    <ligand>
        <name>GTP</name>
        <dbReference type="ChEBI" id="CHEBI:37565"/>
    </ligand>
</feature>
<keyword evidence="5" id="KW-0460">Magnesium</keyword>
<dbReference type="SMART" id="SM00177">
    <property type="entry name" value="ARF"/>
    <property type="match status" value="1"/>
</dbReference>
<dbReference type="PANTHER" id="PTHR11711">
    <property type="entry name" value="ADP RIBOSYLATION FACTOR-RELATED"/>
    <property type="match status" value="1"/>
</dbReference>
<dbReference type="InterPro" id="IPR027417">
    <property type="entry name" value="P-loop_NTPase"/>
</dbReference>
<dbReference type="GO" id="GO:0005525">
    <property type="term" value="F:GTP binding"/>
    <property type="evidence" value="ECO:0007669"/>
    <property type="project" value="UniProtKB-KW"/>
</dbReference>
<dbReference type="PRINTS" id="PR00328">
    <property type="entry name" value="SAR1GTPBP"/>
</dbReference>
<evidence type="ECO:0000256" key="3">
    <source>
        <dbReference type="ARBA" id="ARBA00023134"/>
    </source>
</evidence>
<dbReference type="Pfam" id="PF00025">
    <property type="entry name" value="Arf"/>
    <property type="match status" value="1"/>
</dbReference>
<comment type="caution">
    <text evidence="7">The sequence shown here is derived from an EMBL/GenBank/DDBJ whole genome shotgun (WGS) entry which is preliminary data.</text>
</comment>
<dbReference type="CDD" id="cd00878">
    <property type="entry name" value="Arf_Arl"/>
    <property type="match status" value="1"/>
</dbReference>
<feature type="binding site" evidence="5">
    <location>
        <position position="35"/>
    </location>
    <ligand>
        <name>Mg(2+)</name>
        <dbReference type="ChEBI" id="CHEBI:18420"/>
    </ligand>
</feature>
<evidence type="ECO:0000313" key="8">
    <source>
        <dbReference type="Proteomes" id="UP000596742"/>
    </source>
</evidence>
<dbReference type="SMART" id="SM00178">
    <property type="entry name" value="SAR"/>
    <property type="match status" value="1"/>
</dbReference>
<dbReference type="GO" id="GO:0030010">
    <property type="term" value="P:establishment of cell polarity"/>
    <property type="evidence" value="ECO:0007669"/>
    <property type="project" value="UniProtKB-ARBA"/>
</dbReference>
<dbReference type="GO" id="GO:0046872">
    <property type="term" value="F:metal ion binding"/>
    <property type="evidence" value="ECO:0007669"/>
    <property type="project" value="UniProtKB-KW"/>
</dbReference>
<dbReference type="GO" id="GO:0003924">
    <property type="term" value="F:GTPase activity"/>
    <property type="evidence" value="ECO:0007669"/>
    <property type="project" value="InterPro"/>
</dbReference>
<dbReference type="InterPro" id="IPR005225">
    <property type="entry name" value="Small_GTP-bd"/>
</dbReference>
<dbReference type="AlphaFoldDB" id="A0A8B6GMT9"/>
<proteinExistence type="inferred from homology"/>
<dbReference type="InterPro" id="IPR024156">
    <property type="entry name" value="Small_GTPase_ARF"/>
</dbReference>
<gene>
    <name evidence="7" type="ORF">MGAL_10B042470</name>
</gene>
<keyword evidence="5" id="KW-0479">Metal-binding</keyword>
<dbReference type="NCBIfam" id="TIGR00231">
    <property type="entry name" value="small_GTP"/>
    <property type="match status" value="1"/>
</dbReference>